<dbReference type="GO" id="GO:0043419">
    <property type="term" value="P:urea catabolic process"/>
    <property type="evidence" value="ECO:0007669"/>
    <property type="project" value="InterPro"/>
</dbReference>
<dbReference type="EMBL" id="PQNQ01000007">
    <property type="protein sequence ID" value="RRQ04661.1"/>
    <property type="molecule type" value="Genomic_DNA"/>
</dbReference>
<dbReference type="Proteomes" id="UP000278422">
    <property type="component" value="Unassembled WGS sequence"/>
</dbReference>
<dbReference type="Gene3D" id="2.10.150.10">
    <property type="entry name" value="Urease, beta subunit"/>
    <property type="match status" value="1"/>
</dbReference>
<organism evidence="4 5">
    <name type="scientific">Corynebacterium bovis</name>
    <dbReference type="NCBI Taxonomy" id="36808"/>
    <lineage>
        <taxon>Bacteria</taxon>
        <taxon>Bacillati</taxon>
        <taxon>Actinomycetota</taxon>
        <taxon>Actinomycetes</taxon>
        <taxon>Mycobacteriales</taxon>
        <taxon>Corynebacteriaceae</taxon>
        <taxon>Corynebacterium</taxon>
    </lineage>
</organism>
<keyword evidence="1" id="KW-0378">Hydrolase</keyword>
<feature type="compositionally biased region" description="Low complexity" evidence="3">
    <location>
        <begin position="143"/>
        <end position="174"/>
    </location>
</feature>
<dbReference type="GO" id="GO:0035550">
    <property type="term" value="C:urease complex"/>
    <property type="evidence" value="ECO:0007669"/>
    <property type="project" value="InterPro"/>
</dbReference>
<protein>
    <submittedName>
        <fullName evidence="4">Urease subunit beta</fullName>
    </submittedName>
</protein>
<evidence type="ECO:0000256" key="1">
    <source>
        <dbReference type="ARBA" id="ARBA00022801"/>
    </source>
</evidence>
<dbReference type="AlphaFoldDB" id="A0A426Q5N9"/>
<feature type="region of interest" description="Disordered" evidence="3">
    <location>
        <begin position="130"/>
        <end position="181"/>
    </location>
</feature>
<comment type="caution">
    <text evidence="4">The sequence shown here is derived from an EMBL/GenBank/DDBJ whole genome shotgun (WGS) entry which is preliminary data.</text>
</comment>
<dbReference type="InterPro" id="IPR050069">
    <property type="entry name" value="Urease_subunit"/>
</dbReference>
<comment type="catalytic activity">
    <reaction evidence="2">
        <text>urea + 2 H2O + H(+) = hydrogencarbonate + 2 NH4(+)</text>
        <dbReference type="Rhea" id="RHEA:20557"/>
        <dbReference type="ChEBI" id="CHEBI:15377"/>
        <dbReference type="ChEBI" id="CHEBI:15378"/>
        <dbReference type="ChEBI" id="CHEBI:16199"/>
        <dbReference type="ChEBI" id="CHEBI:17544"/>
        <dbReference type="ChEBI" id="CHEBI:28938"/>
        <dbReference type="EC" id="3.5.1.5"/>
    </reaction>
</comment>
<dbReference type="InterPro" id="IPR036461">
    <property type="entry name" value="Urease_betasu_sf"/>
</dbReference>
<dbReference type="PANTHER" id="PTHR33569:SF1">
    <property type="entry name" value="UREASE"/>
    <property type="match status" value="1"/>
</dbReference>
<reference evidence="4 5" key="1">
    <citation type="submission" date="2018-01" db="EMBL/GenBank/DDBJ databases">
        <title>Twenty Corynebacterium bovis Genomes.</title>
        <authorList>
            <person name="Gulvik C.A."/>
        </authorList>
    </citation>
    <scope>NUCLEOTIDE SEQUENCE [LARGE SCALE GENOMIC DNA]</scope>
    <source>
        <strain evidence="4 5">16-2004</strain>
    </source>
</reference>
<evidence type="ECO:0000256" key="2">
    <source>
        <dbReference type="ARBA" id="ARBA00047778"/>
    </source>
</evidence>
<keyword evidence="5" id="KW-1185">Reference proteome</keyword>
<proteinExistence type="predicted"/>
<dbReference type="SUPFAM" id="SSF51278">
    <property type="entry name" value="Urease, beta-subunit"/>
    <property type="match status" value="1"/>
</dbReference>
<sequence length="181" mass="18713">MSGSTTAYEIQPGVIDINAGRRTITLTVENRGDRAVQVGSHYHFFEVNAGLTFDRRAAWGMHLAIPSGLAVRFEPGDEKDVELVEFGGRRIIHGFAGLVEGALDDPEVRDRAFAAVDAFVATANTLPEDSATADALPGKSGADRAAASDAAGATDTATAGTTDGTTATDTTDGAEGSDGRD</sequence>
<dbReference type="NCBIfam" id="TIGR00192">
    <property type="entry name" value="urease_beta"/>
    <property type="match status" value="1"/>
</dbReference>
<dbReference type="GO" id="GO:0009039">
    <property type="term" value="F:urease activity"/>
    <property type="evidence" value="ECO:0007669"/>
    <property type="project" value="UniProtKB-EC"/>
</dbReference>
<evidence type="ECO:0000313" key="5">
    <source>
        <dbReference type="Proteomes" id="UP000278422"/>
    </source>
</evidence>
<dbReference type="PANTHER" id="PTHR33569">
    <property type="entry name" value="UREASE"/>
    <property type="match status" value="1"/>
</dbReference>
<dbReference type="CDD" id="cd00407">
    <property type="entry name" value="Urease_beta"/>
    <property type="match status" value="1"/>
</dbReference>
<dbReference type="InterPro" id="IPR002019">
    <property type="entry name" value="Urease_beta-like"/>
</dbReference>
<accession>A0A426Q5N9</accession>
<gene>
    <name evidence="4" type="ORF">CXF42_03740</name>
</gene>
<dbReference type="Pfam" id="PF00699">
    <property type="entry name" value="Urease_beta"/>
    <property type="match status" value="1"/>
</dbReference>
<evidence type="ECO:0000256" key="3">
    <source>
        <dbReference type="SAM" id="MobiDB-lite"/>
    </source>
</evidence>
<name>A0A426Q5N9_9CORY</name>
<dbReference type="NCBIfam" id="NF009682">
    <property type="entry name" value="PRK13203.1"/>
    <property type="match status" value="1"/>
</dbReference>
<evidence type="ECO:0000313" key="4">
    <source>
        <dbReference type="EMBL" id="RRQ04661.1"/>
    </source>
</evidence>